<dbReference type="AlphaFoldDB" id="A0A1G2N9D5"/>
<gene>
    <name evidence="4" type="ORF">A2928_00180</name>
</gene>
<keyword evidence="2" id="KW-0413">Isomerase</keyword>
<comment type="similarity">
    <text evidence="1">Belongs to the pseudouridine synthase RluA family.</text>
</comment>
<dbReference type="Gene3D" id="3.30.2350.10">
    <property type="entry name" value="Pseudouridine synthase"/>
    <property type="match status" value="1"/>
</dbReference>
<accession>A0A1G2N9D5</accession>
<evidence type="ECO:0000256" key="1">
    <source>
        <dbReference type="ARBA" id="ARBA00010876"/>
    </source>
</evidence>
<dbReference type="PANTHER" id="PTHR21600:SF44">
    <property type="entry name" value="RIBOSOMAL LARGE SUBUNIT PSEUDOURIDINE SYNTHASE D"/>
    <property type="match status" value="1"/>
</dbReference>
<feature type="domain" description="Pseudouridine synthase RsuA/RluA-like" evidence="3">
    <location>
        <begin position="16"/>
        <end position="182"/>
    </location>
</feature>
<reference evidence="4 5" key="1">
    <citation type="journal article" date="2016" name="Nat. Commun.">
        <title>Thousands of microbial genomes shed light on interconnected biogeochemical processes in an aquifer system.</title>
        <authorList>
            <person name="Anantharaman K."/>
            <person name="Brown C.T."/>
            <person name="Hug L.A."/>
            <person name="Sharon I."/>
            <person name="Castelle C.J."/>
            <person name="Probst A.J."/>
            <person name="Thomas B.C."/>
            <person name="Singh A."/>
            <person name="Wilkins M.J."/>
            <person name="Karaoz U."/>
            <person name="Brodie E.L."/>
            <person name="Williams K.H."/>
            <person name="Hubbard S.S."/>
            <person name="Banfield J.F."/>
        </authorList>
    </citation>
    <scope>NUCLEOTIDE SEQUENCE [LARGE SCALE GENOMIC DNA]</scope>
</reference>
<protein>
    <recommendedName>
        <fullName evidence="3">Pseudouridine synthase RsuA/RluA-like domain-containing protein</fullName>
    </recommendedName>
</protein>
<dbReference type="GO" id="GO:0003723">
    <property type="term" value="F:RNA binding"/>
    <property type="evidence" value="ECO:0007669"/>
    <property type="project" value="InterPro"/>
</dbReference>
<sequence length="244" mass="27584">MKNENKEPVLLYEDDDVVVIHKPAGLVVHLDGKTEEASLTEWLLKHYPSMKDVGEPERLSTGELILRPGIVHRLDRDTSGAIIAVKNSDAFSFFKKQFQDRTIVKKYHALLYGEIKYVRGAIDRAIAKSRRDFRLWSAQRGARGAARDAITKYHKLFANGGFSLVEAEPKTGRTHQLRVHFKAINYPIINDPLYAPNRPLALGLDRLGLHSYSIEFAMRNGGRMEIVAPYPMDFATAVARLKSL</sequence>
<evidence type="ECO:0000313" key="4">
    <source>
        <dbReference type="EMBL" id="OHA31999.1"/>
    </source>
</evidence>
<dbReference type="PROSITE" id="PS01129">
    <property type="entry name" value="PSI_RLU"/>
    <property type="match status" value="1"/>
</dbReference>
<dbReference type="GO" id="GO:0140098">
    <property type="term" value="F:catalytic activity, acting on RNA"/>
    <property type="evidence" value="ECO:0007669"/>
    <property type="project" value="UniProtKB-ARBA"/>
</dbReference>
<dbReference type="Pfam" id="PF00849">
    <property type="entry name" value="PseudoU_synth_2"/>
    <property type="match status" value="1"/>
</dbReference>
<dbReference type="InterPro" id="IPR020103">
    <property type="entry name" value="PsdUridine_synth_cat_dom_sf"/>
</dbReference>
<dbReference type="GO" id="GO:0009982">
    <property type="term" value="F:pseudouridine synthase activity"/>
    <property type="evidence" value="ECO:0007669"/>
    <property type="project" value="InterPro"/>
</dbReference>
<organism evidence="4 5">
    <name type="scientific">Candidatus Taylorbacteria bacterium RIFCSPLOWO2_01_FULL_45_15b</name>
    <dbReference type="NCBI Taxonomy" id="1802319"/>
    <lineage>
        <taxon>Bacteria</taxon>
        <taxon>Candidatus Tayloriibacteriota</taxon>
    </lineage>
</organism>
<dbReference type="CDD" id="cd02869">
    <property type="entry name" value="PseudoU_synth_RluA_like"/>
    <property type="match status" value="1"/>
</dbReference>
<comment type="caution">
    <text evidence="4">The sequence shown here is derived from an EMBL/GenBank/DDBJ whole genome shotgun (WGS) entry which is preliminary data.</text>
</comment>
<dbReference type="STRING" id="1802319.A2928_00180"/>
<dbReference type="SUPFAM" id="SSF55120">
    <property type="entry name" value="Pseudouridine synthase"/>
    <property type="match status" value="1"/>
</dbReference>
<dbReference type="Proteomes" id="UP000176221">
    <property type="component" value="Unassembled WGS sequence"/>
</dbReference>
<dbReference type="InterPro" id="IPR006145">
    <property type="entry name" value="PsdUridine_synth_RsuA/RluA"/>
</dbReference>
<dbReference type="EMBL" id="MHRX01000056">
    <property type="protein sequence ID" value="OHA31999.1"/>
    <property type="molecule type" value="Genomic_DNA"/>
</dbReference>
<evidence type="ECO:0000259" key="3">
    <source>
        <dbReference type="Pfam" id="PF00849"/>
    </source>
</evidence>
<dbReference type="GO" id="GO:0000455">
    <property type="term" value="P:enzyme-directed rRNA pseudouridine synthesis"/>
    <property type="evidence" value="ECO:0007669"/>
    <property type="project" value="TreeGrafter"/>
</dbReference>
<evidence type="ECO:0000256" key="2">
    <source>
        <dbReference type="ARBA" id="ARBA00023235"/>
    </source>
</evidence>
<name>A0A1G2N9D5_9BACT</name>
<evidence type="ECO:0000313" key="5">
    <source>
        <dbReference type="Proteomes" id="UP000176221"/>
    </source>
</evidence>
<dbReference type="InterPro" id="IPR006224">
    <property type="entry name" value="PsdUridine_synth_RluA-like_CS"/>
</dbReference>
<dbReference type="PANTHER" id="PTHR21600">
    <property type="entry name" value="MITOCHONDRIAL RNA PSEUDOURIDINE SYNTHASE"/>
    <property type="match status" value="1"/>
</dbReference>
<proteinExistence type="inferred from homology"/>
<dbReference type="InterPro" id="IPR050188">
    <property type="entry name" value="RluA_PseudoU_synthase"/>
</dbReference>